<sequence>MTLSLSFFKLIIALLAERGVQTPSGDSQKERISVDGTFWPYVSQQFSSRFDLFSHSNISISVKFFSSNQHYINLYPSDFKMNPVSHSSNESTTEVAQPPVPVVLSKEDQELKRRGLMDDEELAGYKLWRETEFGKVYWNIQEDKENVPSHIKPAQRENLLEGPEPVTPDDGRVIVLAKRIVIDLTYEDDDNFDIAFD</sequence>
<comment type="caution">
    <text evidence="2">The sequence shown here is derived from an EMBL/GenBank/DDBJ whole genome shotgun (WGS) entry which is preliminary data.</text>
</comment>
<evidence type="ECO:0000256" key="1">
    <source>
        <dbReference type="SAM" id="SignalP"/>
    </source>
</evidence>
<keyword evidence="1" id="KW-0732">Signal</keyword>
<dbReference type="Proteomes" id="UP000835052">
    <property type="component" value="Unassembled WGS sequence"/>
</dbReference>
<feature type="signal peptide" evidence="1">
    <location>
        <begin position="1"/>
        <end position="16"/>
    </location>
</feature>
<reference evidence="2" key="1">
    <citation type="submission" date="2020-10" db="EMBL/GenBank/DDBJ databases">
        <authorList>
            <person name="Kikuchi T."/>
        </authorList>
    </citation>
    <scope>NUCLEOTIDE SEQUENCE</scope>
    <source>
        <strain evidence="2">NKZ352</strain>
    </source>
</reference>
<feature type="chain" id="PRO_5035946778" evidence="1">
    <location>
        <begin position="17"/>
        <end position="197"/>
    </location>
</feature>
<proteinExistence type="predicted"/>
<keyword evidence="3" id="KW-1185">Reference proteome</keyword>
<dbReference type="EMBL" id="CAJGYM010000016">
    <property type="protein sequence ID" value="CAD6190484.1"/>
    <property type="molecule type" value="Genomic_DNA"/>
</dbReference>
<accession>A0A8S1H5B5</accession>
<evidence type="ECO:0000313" key="3">
    <source>
        <dbReference type="Proteomes" id="UP000835052"/>
    </source>
</evidence>
<gene>
    <name evidence="2" type="ORF">CAUJ_LOCUS6403</name>
</gene>
<organism evidence="2 3">
    <name type="scientific">Caenorhabditis auriculariae</name>
    <dbReference type="NCBI Taxonomy" id="2777116"/>
    <lineage>
        <taxon>Eukaryota</taxon>
        <taxon>Metazoa</taxon>
        <taxon>Ecdysozoa</taxon>
        <taxon>Nematoda</taxon>
        <taxon>Chromadorea</taxon>
        <taxon>Rhabditida</taxon>
        <taxon>Rhabditina</taxon>
        <taxon>Rhabditomorpha</taxon>
        <taxon>Rhabditoidea</taxon>
        <taxon>Rhabditidae</taxon>
        <taxon>Peloderinae</taxon>
        <taxon>Caenorhabditis</taxon>
    </lineage>
</organism>
<dbReference type="AlphaFoldDB" id="A0A8S1H5B5"/>
<protein>
    <submittedName>
        <fullName evidence="2">Uncharacterized protein</fullName>
    </submittedName>
</protein>
<name>A0A8S1H5B5_9PELO</name>
<evidence type="ECO:0000313" key="2">
    <source>
        <dbReference type="EMBL" id="CAD6190484.1"/>
    </source>
</evidence>